<evidence type="ECO:0000313" key="1">
    <source>
        <dbReference type="EMBL" id="MCS3712146.1"/>
    </source>
</evidence>
<name>A0A9X2Q9U4_9BACT</name>
<dbReference type="EMBL" id="JANUAE010000029">
    <property type="protein sequence ID" value="MCS3712146.1"/>
    <property type="molecule type" value="Genomic_DNA"/>
</dbReference>
<reference evidence="1" key="1">
    <citation type="submission" date="2022-08" db="EMBL/GenBank/DDBJ databases">
        <title>Genomic Encyclopedia of Type Strains, Phase V (KMG-V): Genome sequencing to study the core and pangenomes of soil and plant-associated prokaryotes.</title>
        <authorList>
            <person name="Whitman W."/>
        </authorList>
    </citation>
    <scope>NUCLEOTIDE SEQUENCE</scope>
    <source>
        <strain evidence="1">SP3049</strain>
    </source>
</reference>
<evidence type="ECO:0000313" key="2">
    <source>
        <dbReference type="Proteomes" id="UP001155057"/>
    </source>
</evidence>
<comment type="caution">
    <text evidence="1">The sequence shown here is derived from an EMBL/GenBank/DDBJ whole genome shotgun (WGS) entry which is preliminary data.</text>
</comment>
<gene>
    <name evidence="1" type="ORF">GGP61_003784</name>
</gene>
<sequence>MTSFYSALRMLPERRTAVSSQTFGVDLATVYALEAHVEPPNQSHSDEGLARLSDDRRVARFADPNGCPYLPDSFEFSPEKSLGRSSRTPMRDLFGIALPDPGRF</sequence>
<dbReference type="Proteomes" id="UP001155057">
    <property type="component" value="Unassembled WGS sequence"/>
</dbReference>
<dbReference type="AlphaFoldDB" id="A0A9X2Q9U4"/>
<organism evidence="1 2">
    <name type="scientific">Salinibacter ruber</name>
    <dbReference type="NCBI Taxonomy" id="146919"/>
    <lineage>
        <taxon>Bacteria</taxon>
        <taxon>Pseudomonadati</taxon>
        <taxon>Rhodothermota</taxon>
        <taxon>Rhodothermia</taxon>
        <taxon>Rhodothermales</taxon>
        <taxon>Salinibacteraceae</taxon>
        <taxon>Salinibacter</taxon>
    </lineage>
</organism>
<protein>
    <submittedName>
        <fullName evidence="1">Uncharacterized protein</fullName>
    </submittedName>
</protein>
<proteinExistence type="predicted"/>
<accession>A0A9X2Q9U4</accession>
<dbReference type="RefSeq" id="WP_259124804.1">
    <property type="nucleotide sequence ID" value="NZ_JANUAE010000029.1"/>
</dbReference>